<accession>A0ABU5PM13</accession>
<evidence type="ECO:0000256" key="1">
    <source>
        <dbReference type="ARBA" id="ARBA00004167"/>
    </source>
</evidence>
<dbReference type="Pfam" id="PF03717">
    <property type="entry name" value="PBP_dimer"/>
    <property type="match status" value="1"/>
</dbReference>
<evidence type="ECO:0000256" key="10">
    <source>
        <dbReference type="ARBA" id="ARBA00023316"/>
    </source>
</evidence>
<evidence type="ECO:0000256" key="7">
    <source>
        <dbReference type="ARBA" id="ARBA00022984"/>
    </source>
</evidence>
<protein>
    <submittedName>
        <fullName evidence="14">Penicillin-binding transpeptidase domain-containing protein</fullName>
    </submittedName>
</protein>
<comment type="subcellular location">
    <subcellularLocation>
        <location evidence="2">Cell membrane</location>
    </subcellularLocation>
    <subcellularLocation>
        <location evidence="1">Membrane</location>
        <topology evidence="1">Single-pass membrane protein</topology>
    </subcellularLocation>
</comment>
<keyword evidence="9 11" id="KW-0472">Membrane</keyword>
<dbReference type="InterPro" id="IPR050515">
    <property type="entry name" value="Beta-lactam/transpept"/>
</dbReference>
<dbReference type="SUPFAM" id="SSF56519">
    <property type="entry name" value="Penicillin binding protein dimerisation domain"/>
    <property type="match status" value="1"/>
</dbReference>
<dbReference type="PANTHER" id="PTHR30627">
    <property type="entry name" value="PEPTIDOGLYCAN D,D-TRANSPEPTIDASE"/>
    <property type="match status" value="1"/>
</dbReference>
<reference evidence="14 15" key="1">
    <citation type="submission" date="2023-12" db="EMBL/GenBank/DDBJ databases">
        <title>Whole genome sequencing of Paenibacillus phoenicis isolated from the Phoenix Mars Lander spacecraft assembly facility.</title>
        <authorList>
            <person name="Garcia A."/>
            <person name="Venkateswaran K."/>
        </authorList>
    </citation>
    <scope>NUCLEOTIDE SEQUENCE [LARGE SCALE GENOMIC DNA]</scope>
    <source>
        <strain evidence="14 15">3PO2SA</strain>
    </source>
</reference>
<keyword evidence="10" id="KW-0961">Cell wall biogenesis/degradation</keyword>
<dbReference type="Gene3D" id="3.40.710.10">
    <property type="entry name" value="DD-peptidase/beta-lactamase superfamily"/>
    <property type="match status" value="1"/>
</dbReference>
<evidence type="ECO:0000256" key="5">
    <source>
        <dbReference type="ARBA" id="ARBA00022692"/>
    </source>
</evidence>
<evidence type="ECO:0000256" key="6">
    <source>
        <dbReference type="ARBA" id="ARBA00022960"/>
    </source>
</evidence>
<comment type="caution">
    <text evidence="14">The sequence shown here is derived from an EMBL/GenBank/DDBJ whole genome shotgun (WGS) entry which is preliminary data.</text>
</comment>
<keyword evidence="6" id="KW-0133">Cell shape</keyword>
<evidence type="ECO:0000313" key="14">
    <source>
        <dbReference type="EMBL" id="MEA3570988.1"/>
    </source>
</evidence>
<proteinExistence type="inferred from homology"/>
<keyword evidence="7" id="KW-0573">Peptidoglycan synthesis</keyword>
<name>A0ABU5PM13_9BACL</name>
<gene>
    <name evidence="14" type="ORF">U9M73_13435</name>
</gene>
<dbReference type="Gene3D" id="3.90.1310.10">
    <property type="entry name" value="Penicillin-binding protein 2a (Domain 2)"/>
    <property type="match status" value="1"/>
</dbReference>
<feature type="transmembrane region" description="Helical" evidence="11">
    <location>
        <begin position="28"/>
        <end position="50"/>
    </location>
</feature>
<evidence type="ECO:0000256" key="2">
    <source>
        <dbReference type="ARBA" id="ARBA00004236"/>
    </source>
</evidence>
<dbReference type="EMBL" id="JAYERP010000001">
    <property type="protein sequence ID" value="MEA3570988.1"/>
    <property type="molecule type" value="Genomic_DNA"/>
</dbReference>
<keyword evidence="4" id="KW-1003">Cell membrane</keyword>
<feature type="domain" description="Penicillin-binding protein transpeptidase" evidence="12">
    <location>
        <begin position="323"/>
        <end position="653"/>
    </location>
</feature>
<dbReference type="InterPro" id="IPR036138">
    <property type="entry name" value="PBP_dimer_sf"/>
</dbReference>
<dbReference type="Proteomes" id="UP001292216">
    <property type="component" value="Unassembled WGS sequence"/>
</dbReference>
<evidence type="ECO:0000256" key="4">
    <source>
        <dbReference type="ARBA" id="ARBA00022475"/>
    </source>
</evidence>
<dbReference type="InterPro" id="IPR001460">
    <property type="entry name" value="PCN-bd_Tpept"/>
</dbReference>
<keyword evidence="5 11" id="KW-0812">Transmembrane</keyword>
<evidence type="ECO:0000256" key="3">
    <source>
        <dbReference type="ARBA" id="ARBA00007171"/>
    </source>
</evidence>
<dbReference type="SUPFAM" id="SSF56601">
    <property type="entry name" value="beta-lactamase/transpeptidase-like"/>
    <property type="match status" value="1"/>
</dbReference>
<evidence type="ECO:0000313" key="15">
    <source>
        <dbReference type="Proteomes" id="UP001292216"/>
    </source>
</evidence>
<dbReference type="InterPro" id="IPR005311">
    <property type="entry name" value="PBP_dimer"/>
</dbReference>
<evidence type="ECO:0000256" key="8">
    <source>
        <dbReference type="ARBA" id="ARBA00022989"/>
    </source>
</evidence>
<dbReference type="PANTHER" id="PTHR30627:SF2">
    <property type="entry name" value="PEPTIDOGLYCAN D,D-TRANSPEPTIDASE MRDA"/>
    <property type="match status" value="1"/>
</dbReference>
<dbReference type="Pfam" id="PF00905">
    <property type="entry name" value="Transpeptidase"/>
    <property type="match status" value="1"/>
</dbReference>
<organism evidence="14 15">
    <name type="scientific">Paenibacillus phoenicis</name>
    <dbReference type="NCBI Taxonomy" id="554117"/>
    <lineage>
        <taxon>Bacteria</taxon>
        <taxon>Bacillati</taxon>
        <taxon>Bacillota</taxon>
        <taxon>Bacilli</taxon>
        <taxon>Bacillales</taxon>
        <taxon>Paenibacillaceae</taxon>
        <taxon>Paenibacillus</taxon>
    </lineage>
</organism>
<sequence length="668" mass="75152">MKMNKYVIEDPQEQQASIRRHFHIRLNLFFFSAFAMFTLIIIRLAILQFVEGPSISMEEVKMRFRDVPMPPVRGSILAAGGEKLAYSTPIQTLYLTLQKSNYDPTTEAGRANLAEAAALAKELKKVFDTYGDPNAQMSEEEILDAMDLKFRRSGGFAPRRIKSNLTEQETAYFLAQKSRFLGIDIIEESVRHYDPDLVAVQTVGYLKKFQSTYDLDWYKPIRERRDADPALQYTEEEFAGFDGLELYYQQELRGKNGYKRVPIDPRNMANGVAEIVPPVKGYDLHTTINKNVQQAAEQAILDQIEWVHHNPVSGSVHPHAKTGYAVAMEVDTGNVIVMASMPDYDTNVWQSGGVSEEVWSQISSNYRNGTITPFSSGRSGHNFDSTVYLGSTIKPLSVLIGLNEGLFTTKTKYSDRGIAYFGRNDSASVRNSSGHVYGSIYPKDAIRFSSNAFMVDMVGEKLYNKYRTQGIEVWDEYMKQFGLGVSTGIDLPGEYLGILDYKDERETALARLAYASFGQQGKYTTMQLAQYTATLANRGKRMQPRLVQKITDAEGRLVMQFEPKVLNEVKMKDAYWDEVIDGMRTDVSAFGGFPYDFARKTGTSQQAYKNKLLDNGVFIAFAPREKPKLAVAVVIPEGGFGAHSAAPVARKIFDAYDREYGLDGNPKK</sequence>
<evidence type="ECO:0000259" key="13">
    <source>
        <dbReference type="Pfam" id="PF03717"/>
    </source>
</evidence>
<dbReference type="InterPro" id="IPR012338">
    <property type="entry name" value="Beta-lactam/transpept-like"/>
</dbReference>
<keyword evidence="8 11" id="KW-1133">Transmembrane helix</keyword>
<keyword evidence="15" id="KW-1185">Reference proteome</keyword>
<evidence type="ECO:0000259" key="12">
    <source>
        <dbReference type="Pfam" id="PF00905"/>
    </source>
</evidence>
<comment type="similarity">
    <text evidence="3">Belongs to the transpeptidase family.</text>
</comment>
<evidence type="ECO:0000256" key="11">
    <source>
        <dbReference type="SAM" id="Phobius"/>
    </source>
</evidence>
<feature type="domain" description="Penicillin-binding protein dimerisation" evidence="13">
    <location>
        <begin position="69"/>
        <end position="267"/>
    </location>
</feature>
<evidence type="ECO:0000256" key="9">
    <source>
        <dbReference type="ARBA" id="ARBA00023136"/>
    </source>
</evidence>